<dbReference type="Proteomes" id="UP000299102">
    <property type="component" value="Unassembled WGS sequence"/>
</dbReference>
<reference evidence="2 3" key="1">
    <citation type="journal article" date="2019" name="Commun. Biol.">
        <title>The bagworm genome reveals a unique fibroin gene that provides high tensile strength.</title>
        <authorList>
            <person name="Kono N."/>
            <person name="Nakamura H."/>
            <person name="Ohtoshi R."/>
            <person name="Tomita M."/>
            <person name="Numata K."/>
            <person name="Arakawa K."/>
        </authorList>
    </citation>
    <scope>NUCLEOTIDE SEQUENCE [LARGE SCALE GENOMIC DNA]</scope>
</reference>
<evidence type="ECO:0000313" key="3">
    <source>
        <dbReference type="Proteomes" id="UP000299102"/>
    </source>
</evidence>
<organism evidence="2 3">
    <name type="scientific">Eumeta variegata</name>
    <name type="common">Bagworm moth</name>
    <name type="synonym">Eumeta japonica</name>
    <dbReference type="NCBI Taxonomy" id="151549"/>
    <lineage>
        <taxon>Eukaryota</taxon>
        <taxon>Metazoa</taxon>
        <taxon>Ecdysozoa</taxon>
        <taxon>Arthropoda</taxon>
        <taxon>Hexapoda</taxon>
        <taxon>Insecta</taxon>
        <taxon>Pterygota</taxon>
        <taxon>Neoptera</taxon>
        <taxon>Endopterygota</taxon>
        <taxon>Lepidoptera</taxon>
        <taxon>Glossata</taxon>
        <taxon>Ditrysia</taxon>
        <taxon>Tineoidea</taxon>
        <taxon>Psychidae</taxon>
        <taxon>Oiketicinae</taxon>
        <taxon>Eumeta</taxon>
    </lineage>
</organism>
<feature type="compositionally biased region" description="Polar residues" evidence="1">
    <location>
        <begin position="29"/>
        <end position="43"/>
    </location>
</feature>
<evidence type="ECO:0000256" key="1">
    <source>
        <dbReference type="SAM" id="MobiDB-lite"/>
    </source>
</evidence>
<sequence length="171" mass="19085">MNPLGLRVSTTVVAVAELVAARPIRPQHDSTTVEIQTASPPSFQSRGKQSGGKRRRAVCGPAQTTLELRNPDKWERWFAYTNKQPSPFCNSDDLSGKRNSILISLHTEDWIAPEFKEQKAFEPRGAARPLAPSDVKLPPTAEREVTNRFSLSVQINYFSLVEITSLENPQL</sequence>
<name>A0A4C1XWB8_EUMVA</name>
<comment type="caution">
    <text evidence="2">The sequence shown here is derived from an EMBL/GenBank/DDBJ whole genome shotgun (WGS) entry which is preliminary data.</text>
</comment>
<evidence type="ECO:0000313" key="2">
    <source>
        <dbReference type="EMBL" id="GBP66435.1"/>
    </source>
</evidence>
<keyword evidence="3" id="KW-1185">Reference proteome</keyword>
<gene>
    <name evidence="2" type="ORF">EVAR_88769_1</name>
</gene>
<dbReference type="EMBL" id="BGZK01000956">
    <property type="protein sequence ID" value="GBP66435.1"/>
    <property type="molecule type" value="Genomic_DNA"/>
</dbReference>
<protein>
    <submittedName>
        <fullName evidence="2">Uncharacterized protein</fullName>
    </submittedName>
</protein>
<accession>A0A4C1XWB8</accession>
<dbReference type="AlphaFoldDB" id="A0A4C1XWB8"/>
<feature type="region of interest" description="Disordered" evidence="1">
    <location>
        <begin position="29"/>
        <end position="58"/>
    </location>
</feature>
<proteinExistence type="predicted"/>